<dbReference type="AlphaFoldDB" id="A0A6J8CGB9"/>
<reference evidence="2 3" key="1">
    <citation type="submission" date="2020-06" db="EMBL/GenBank/DDBJ databases">
        <authorList>
            <person name="Li R."/>
            <person name="Bekaert M."/>
        </authorList>
    </citation>
    <scope>NUCLEOTIDE SEQUENCE [LARGE SCALE GENOMIC DNA]</scope>
    <source>
        <strain evidence="3">wild</strain>
    </source>
</reference>
<dbReference type="EMBL" id="CACVKT020005279">
    <property type="protein sequence ID" value="CAC5394322.1"/>
    <property type="molecule type" value="Genomic_DNA"/>
</dbReference>
<accession>A0A6J8CGB9</accession>
<feature type="region of interest" description="Disordered" evidence="1">
    <location>
        <begin position="87"/>
        <end position="155"/>
    </location>
</feature>
<gene>
    <name evidence="2" type="ORF">MCOR_29079</name>
</gene>
<name>A0A6J8CGB9_MYTCO</name>
<feature type="compositionally biased region" description="Basic and acidic residues" evidence="1">
    <location>
        <begin position="87"/>
        <end position="112"/>
    </location>
</feature>
<dbReference type="Proteomes" id="UP000507470">
    <property type="component" value="Unassembled WGS sequence"/>
</dbReference>
<proteinExistence type="predicted"/>
<sequence>MWLCIAEELGSNGYKFTWEQVMGKWKTLITALKRTRDHNNRSGSDKKSCAFQQKLEEIIGGNPTIEPSTTSGTKILNTCNKRKVDEVDNDSDKVDEVDNDNDKETEPFQLHKNEKKRRGGPSSDVVDFLKQSTWRNKKRKEKKKKLRKVECTMRK</sequence>
<evidence type="ECO:0000313" key="2">
    <source>
        <dbReference type="EMBL" id="CAC5394322.1"/>
    </source>
</evidence>
<evidence type="ECO:0000256" key="1">
    <source>
        <dbReference type="SAM" id="MobiDB-lite"/>
    </source>
</evidence>
<evidence type="ECO:0000313" key="3">
    <source>
        <dbReference type="Proteomes" id="UP000507470"/>
    </source>
</evidence>
<feature type="compositionally biased region" description="Basic residues" evidence="1">
    <location>
        <begin position="135"/>
        <end position="147"/>
    </location>
</feature>
<organism evidence="2 3">
    <name type="scientific">Mytilus coruscus</name>
    <name type="common">Sea mussel</name>
    <dbReference type="NCBI Taxonomy" id="42192"/>
    <lineage>
        <taxon>Eukaryota</taxon>
        <taxon>Metazoa</taxon>
        <taxon>Spiralia</taxon>
        <taxon>Lophotrochozoa</taxon>
        <taxon>Mollusca</taxon>
        <taxon>Bivalvia</taxon>
        <taxon>Autobranchia</taxon>
        <taxon>Pteriomorphia</taxon>
        <taxon>Mytilida</taxon>
        <taxon>Mytiloidea</taxon>
        <taxon>Mytilidae</taxon>
        <taxon>Mytilinae</taxon>
        <taxon>Mytilus</taxon>
    </lineage>
</organism>
<keyword evidence="3" id="KW-1185">Reference proteome</keyword>
<dbReference type="OrthoDB" id="6141144at2759"/>
<protein>
    <submittedName>
        <fullName evidence="2">Uncharacterized protein</fullName>
    </submittedName>
</protein>